<dbReference type="AlphaFoldDB" id="A0AAV9NAX7"/>
<dbReference type="RefSeq" id="XP_064705796.1">
    <property type="nucleotide sequence ID" value="XM_064846816.1"/>
</dbReference>
<sequence length="243" mass="26291">MTKTLKVLLPIFPGFNTLDLNGPLEVLKNSALPDETFEVYVASATELTKACEGVQIQRDIAIADILDPSYRRPVNVSLQDFDALIIPGARRWGIDAILKSPNGGDGLLSLITHFGKLETESKPRWLISICTGSEFLGITGYLAGKPATTHWAAIPQLKALSEDYVATHTPAAAIDVQRKRFIHAGATTSGIQIATSGGISCGIDCVLWYVSKVVDLESAKKVALFMDYPWGFAAVDHTEGYQV</sequence>
<dbReference type="InterPro" id="IPR029062">
    <property type="entry name" value="Class_I_gatase-like"/>
</dbReference>
<evidence type="ECO:0000259" key="1">
    <source>
        <dbReference type="Pfam" id="PF01965"/>
    </source>
</evidence>
<dbReference type="Gene3D" id="3.40.50.880">
    <property type="match status" value="1"/>
</dbReference>
<comment type="caution">
    <text evidence="2">The sequence shown here is derived from an EMBL/GenBank/DDBJ whole genome shotgun (WGS) entry which is preliminary data.</text>
</comment>
<accession>A0AAV9NAX7</accession>
<gene>
    <name evidence="2" type="ORF">LTR84_003221</name>
</gene>
<proteinExistence type="predicted"/>
<dbReference type="InterPro" id="IPR002818">
    <property type="entry name" value="DJ-1/PfpI"/>
</dbReference>
<evidence type="ECO:0000313" key="3">
    <source>
        <dbReference type="Proteomes" id="UP001358417"/>
    </source>
</evidence>
<dbReference type="PANTHER" id="PTHR43130">
    <property type="entry name" value="ARAC-FAMILY TRANSCRIPTIONAL REGULATOR"/>
    <property type="match status" value="1"/>
</dbReference>
<dbReference type="EMBL" id="JAVRRD010000015">
    <property type="protein sequence ID" value="KAK5051569.1"/>
    <property type="molecule type" value="Genomic_DNA"/>
</dbReference>
<name>A0AAV9NAX7_9EURO</name>
<keyword evidence="3" id="KW-1185">Reference proteome</keyword>
<dbReference type="SUPFAM" id="SSF52317">
    <property type="entry name" value="Class I glutamine amidotransferase-like"/>
    <property type="match status" value="1"/>
</dbReference>
<dbReference type="PANTHER" id="PTHR43130:SF3">
    <property type="entry name" value="HTH-TYPE TRANSCRIPTIONAL REGULATOR RV1931C"/>
    <property type="match status" value="1"/>
</dbReference>
<dbReference type="Pfam" id="PF01965">
    <property type="entry name" value="DJ-1_PfpI"/>
    <property type="match status" value="1"/>
</dbReference>
<organism evidence="2 3">
    <name type="scientific">Exophiala bonariae</name>
    <dbReference type="NCBI Taxonomy" id="1690606"/>
    <lineage>
        <taxon>Eukaryota</taxon>
        <taxon>Fungi</taxon>
        <taxon>Dikarya</taxon>
        <taxon>Ascomycota</taxon>
        <taxon>Pezizomycotina</taxon>
        <taxon>Eurotiomycetes</taxon>
        <taxon>Chaetothyriomycetidae</taxon>
        <taxon>Chaetothyriales</taxon>
        <taxon>Herpotrichiellaceae</taxon>
        <taxon>Exophiala</taxon>
    </lineage>
</organism>
<reference evidence="2 3" key="1">
    <citation type="submission" date="2023-08" db="EMBL/GenBank/DDBJ databases">
        <title>Black Yeasts Isolated from many extreme environments.</title>
        <authorList>
            <person name="Coleine C."/>
            <person name="Stajich J.E."/>
            <person name="Selbmann L."/>
        </authorList>
    </citation>
    <scope>NUCLEOTIDE SEQUENCE [LARGE SCALE GENOMIC DNA]</scope>
    <source>
        <strain evidence="2 3">CCFEE 5792</strain>
    </source>
</reference>
<dbReference type="GeneID" id="89971415"/>
<dbReference type="InterPro" id="IPR052158">
    <property type="entry name" value="INH-QAR"/>
</dbReference>
<evidence type="ECO:0000313" key="2">
    <source>
        <dbReference type="EMBL" id="KAK5051569.1"/>
    </source>
</evidence>
<feature type="domain" description="DJ-1/PfpI" evidence="1">
    <location>
        <begin position="6"/>
        <end position="167"/>
    </location>
</feature>
<dbReference type="Proteomes" id="UP001358417">
    <property type="component" value="Unassembled WGS sequence"/>
</dbReference>
<protein>
    <recommendedName>
        <fullName evidence="1">DJ-1/PfpI domain-containing protein</fullName>
    </recommendedName>
</protein>